<protein>
    <recommendedName>
        <fullName evidence="3">F-box domain-containing protein</fullName>
    </recommendedName>
</protein>
<dbReference type="Proteomes" id="UP000521872">
    <property type="component" value="Unassembled WGS sequence"/>
</dbReference>
<comment type="caution">
    <text evidence="1">The sequence shown here is derived from an EMBL/GenBank/DDBJ whole genome shotgun (WGS) entry which is preliminary data.</text>
</comment>
<dbReference type="AlphaFoldDB" id="A0A8H4QSU7"/>
<keyword evidence="2" id="KW-1185">Reference proteome</keyword>
<evidence type="ECO:0008006" key="3">
    <source>
        <dbReference type="Google" id="ProtNLM"/>
    </source>
</evidence>
<name>A0A8H4QSU7_9AGAR</name>
<organism evidence="1 2">
    <name type="scientific">Agrocybe pediades</name>
    <dbReference type="NCBI Taxonomy" id="84607"/>
    <lineage>
        <taxon>Eukaryota</taxon>
        <taxon>Fungi</taxon>
        <taxon>Dikarya</taxon>
        <taxon>Basidiomycota</taxon>
        <taxon>Agaricomycotina</taxon>
        <taxon>Agaricomycetes</taxon>
        <taxon>Agaricomycetidae</taxon>
        <taxon>Agaricales</taxon>
        <taxon>Agaricineae</taxon>
        <taxon>Strophariaceae</taxon>
        <taxon>Agrocybe</taxon>
    </lineage>
</organism>
<dbReference type="EMBL" id="JAACJL010000031">
    <property type="protein sequence ID" value="KAF4616790.1"/>
    <property type="molecule type" value="Genomic_DNA"/>
</dbReference>
<sequence length="475" mass="54684">MQSTIHLNNDILLLVFKIIATERNVDIGRRQAAIRYASQVCQRWRDLILPASYIWGRLVWVNRTQQLPWMQEVFERAKTASLFSVTLDGQREPVDEEEEVDRIFNSLAIAVLKTVWDRLEEAYISYRSQIYESEIGPEFHNNLWEQIRNPAPSLRSIIIFDSDVCMVDPFPEDAFKDDAPLLQEISYIPASISGPNTWLSRITSLGFTPLTLEDIMNAVSWAPNLKVLRLGEDAGVREFLHPEDSERLKSMSPIILSRLARIGGIEGLGLSFEAFTTLWSSRFMSPAEAYSNISISIHETNIIEGQGPGPSQFLDALSNFFYHHWGITPSTIHHHDLKWSVRANCTEIVIEAQPRGSSSNPELYIKLTFDWDEHRGNFELIAPFVVRAITEYARRIKHLHFQFLEYYVGTVEDYINNRIFDSFLLSMEDVKSIIVGYTTPKYYNKLDEEYKGRELFPKLEIVYLICGGSTGAWTR</sequence>
<proteinExistence type="predicted"/>
<gene>
    <name evidence="1" type="ORF">D9613_008255</name>
</gene>
<evidence type="ECO:0000313" key="2">
    <source>
        <dbReference type="Proteomes" id="UP000521872"/>
    </source>
</evidence>
<reference evidence="1 2" key="1">
    <citation type="submission" date="2019-12" db="EMBL/GenBank/DDBJ databases">
        <authorList>
            <person name="Floudas D."/>
            <person name="Bentzer J."/>
            <person name="Ahren D."/>
            <person name="Johansson T."/>
            <person name="Persson P."/>
            <person name="Tunlid A."/>
        </authorList>
    </citation>
    <scope>NUCLEOTIDE SEQUENCE [LARGE SCALE GENOMIC DNA]</scope>
    <source>
        <strain evidence="1 2">CBS 102.39</strain>
    </source>
</reference>
<accession>A0A8H4QSU7</accession>
<evidence type="ECO:0000313" key="1">
    <source>
        <dbReference type="EMBL" id="KAF4616790.1"/>
    </source>
</evidence>